<keyword evidence="2" id="KW-1185">Reference proteome</keyword>
<evidence type="ECO:0008006" key="3">
    <source>
        <dbReference type="Google" id="ProtNLM"/>
    </source>
</evidence>
<name>A0A072N0P9_9GAMM</name>
<dbReference type="SUPFAM" id="SSF53795">
    <property type="entry name" value="PEP carboxykinase-like"/>
    <property type="match status" value="1"/>
</dbReference>
<dbReference type="EMBL" id="ANIE01000007">
    <property type="protein sequence ID" value="KEF30528.1"/>
    <property type="molecule type" value="Genomic_DNA"/>
</dbReference>
<evidence type="ECO:0000313" key="2">
    <source>
        <dbReference type="Proteomes" id="UP000035057"/>
    </source>
</evidence>
<comment type="caution">
    <text evidence="1">The sequence shown here is derived from an EMBL/GenBank/DDBJ whole genome shotgun (WGS) entry which is preliminary data.</text>
</comment>
<dbReference type="AlphaFoldDB" id="A0A072N0P9"/>
<dbReference type="NCBIfam" id="TIGR04355">
    <property type="entry name" value="HprK_rel_B"/>
    <property type="match status" value="1"/>
</dbReference>
<dbReference type="Gene3D" id="3.40.50.300">
    <property type="entry name" value="P-loop containing nucleotide triphosphate hydrolases"/>
    <property type="match status" value="1"/>
</dbReference>
<accession>A0A072N0P9</accession>
<protein>
    <recommendedName>
        <fullName evidence="3">HPr kinase</fullName>
    </recommendedName>
</protein>
<dbReference type="RefSeq" id="WP_036132264.1">
    <property type="nucleotide sequence ID" value="NZ_ANIE01000007.1"/>
</dbReference>
<sequence length="361" mass="40017">MIDLFDNTQVARAQSACTFELSLSFVGLRVQVFANTPEILDYLDDYYASLTQGGTGTSEIRVFLINDTPDTGGAEWTPVKRSKPSPLGLKEAFVDMPSGRWIHKVRTGMVMFQSMIDPIALGDLQHNRAQVVNFINNQFLNHYQRQGYLLGHASAFDIGGDTTAIAACSGGGKSTLMLRALENPEARFLSNDRILFRARDGQTKVLGLAKHPRVNPGTLVNSSRLASVLPECERTRFETMPRNELWEVEQKYDVLIPEIYGEQKTALEGQLKNLILLDWSLESTEPTALSPVDAQSTPEALEGLRKSAGPFFQAEDGHFPQQKCESAETYASNLKGVCVWRLTGSVDFDRAVAQLERQGIL</sequence>
<evidence type="ECO:0000313" key="1">
    <source>
        <dbReference type="EMBL" id="KEF30528.1"/>
    </source>
</evidence>
<dbReference type="InterPro" id="IPR027417">
    <property type="entry name" value="P-loop_NTPase"/>
</dbReference>
<dbReference type="InterPro" id="IPR027597">
    <property type="entry name" value="HprK-rel_B"/>
</dbReference>
<reference evidence="1 2" key="1">
    <citation type="submission" date="2012-12" db="EMBL/GenBank/DDBJ databases">
        <title>Genome assembly of Marinobacter sp. AK21.</title>
        <authorList>
            <person name="Khatri I."/>
            <person name="Kumar R."/>
            <person name="Vaidya B."/>
            <person name="Subramanian S."/>
            <person name="Pinnaka A."/>
        </authorList>
    </citation>
    <scope>NUCLEOTIDE SEQUENCE [LARGE SCALE GENOMIC DNA]</scope>
    <source>
        <strain evidence="1 2">AK21</strain>
    </source>
</reference>
<dbReference type="STRING" id="1137280.D777_02470"/>
<gene>
    <name evidence="1" type="ORF">D777_02470</name>
</gene>
<dbReference type="PATRIC" id="fig|1137280.3.peg.2286"/>
<organism evidence="1 2">
    <name type="scientific">Marinobacter nitratireducens</name>
    <dbReference type="NCBI Taxonomy" id="1137280"/>
    <lineage>
        <taxon>Bacteria</taxon>
        <taxon>Pseudomonadati</taxon>
        <taxon>Pseudomonadota</taxon>
        <taxon>Gammaproteobacteria</taxon>
        <taxon>Pseudomonadales</taxon>
        <taxon>Marinobacteraceae</taxon>
        <taxon>Marinobacter</taxon>
    </lineage>
</organism>
<proteinExistence type="predicted"/>
<dbReference type="Proteomes" id="UP000035057">
    <property type="component" value="Unassembled WGS sequence"/>
</dbReference>
<dbReference type="OrthoDB" id="5443147at2"/>